<dbReference type="PANTHER" id="PTHR11601">
    <property type="entry name" value="CYSTEINE DESULFURYLASE FAMILY MEMBER"/>
    <property type="match status" value="1"/>
</dbReference>
<dbReference type="InterPro" id="IPR015422">
    <property type="entry name" value="PyrdxlP-dep_Trfase_small"/>
</dbReference>
<proteinExistence type="predicted"/>
<dbReference type="Proteomes" id="UP001235343">
    <property type="component" value="Unassembled WGS sequence"/>
</dbReference>
<dbReference type="Gene3D" id="3.40.640.10">
    <property type="entry name" value="Type I PLP-dependent aspartate aminotransferase-like (Major domain)"/>
    <property type="match status" value="1"/>
</dbReference>
<dbReference type="RefSeq" id="WP_285932936.1">
    <property type="nucleotide sequence ID" value="NZ_JASTZU010000042.1"/>
</dbReference>
<dbReference type="NCBIfam" id="NF002806">
    <property type="entry name" value="PRK02948.1"/>
    <property type="match status" value="1"/>
</dbReference>
<dbReference type="InterPro" id="IPR000192">
    <property type="entry name" value="Aminotrans_V_dom"/>
</dbReference>
<dbReference type="InterPro" id="IPR016454">
    <property type="entry name" value="Cysteine_dSase"/>
</dbReference>
<dbReference type="InterPro" id="IPR015421">
    <property type="entry name" value="PyrdxlP-dep_Trfase_major"/>
</dbReference>
<dbReference type="Pfam" id="PF00266">
    <property type="entry name" value="Aminotran_5"/>
    <property type="match status" value="1"/>
</dbReference>
<evidence type="ECO:0000259" key="3">
    <source>
        <dbReference type="Pfam" id="PF00266"/>
    </source>
</evidence>
<comment type="caution">
    <text evidence="4">The sequence shown here is derived from an EMBL/GenBank/DDBJ whole genome shotgun (WGS) entry which is preliminary data.</text>
</comment>
<comment type="cofactor">
    <cofactor evidence="1">
        <name>pyridoxal 5'-phosphate</name>
        <dbReference type="ChEBI" id="CHEBI:597326"/>
    </cofactor>
</comment>
<dbReference type="PANTHER" id="PTHR11601:SF36">
    <property type="entry name" value="CYSTEINE DESULFURASE NIFS-RELATED"/>
    <property type="match status" value="1"/>
</dbReference>
<dbReference type="Gene3D" id="1.10.260.50">
    <property type="match status" value="1"/>
</dbReference>
<dbReference type="InterPro" id="IPR015424">
    <property type="entry name" value="PyrdxlP-dep_Trfase"/>
</dbReference>
<evidence type="ECO:0000313" key="4">
    <source>
        <dbReference type="EMBL" id="MDL4841650.1"/>
    </source>
</evidence>
<feature type="domain" description="Aminotransferase class V" evidence="3">
    <location>
        <begin position="2"/>
        <end position="363"/>
    </location>
</feature>
<evidence type="ECO:0000256" key="2">
    <source>
        <dbReference type="ARBA" id="ARBA00022898"/>
    </source>
</evidence>
<sequence>MIYLDYAATTPISDNALHVFNEVSKNYYGNPNSLHDIGTSSKAVLEHCREELAKLVDAPSNGIYFTSGGTESNILAVKTLLRANKRKGKHIITTAMEHSSLYNFFKQLEYEQGYSVSYLAIDKFGQVAIDQLKEIISNDTILASIQHANSELGTIQQLEDIGEILHHNGVFFHSDCVQTFGKIPVNINQLKIDSLSISSHKIYGPKGVGAVYLNPSISWSSDFNNSNQEKGFRAGTVNVAGIAGFVTAAQDICKNIEFEQKRLSNLREYFISKINDLEFKMEIINSKSQLPNIIGILLNRTQGDYAMLEFNRAGIAISTGSACSLGDQQPSRSVMELGKSEAEAKRFIRISLGKSTSQGDIDKAIDICKKVSNNL</sequence>
<evidence type="ECO:0000313" key="5">
    <source>
        <dbReference type="Proteomes" id="UP001235343"/>
    </source>
</evidence>
<accession>A0ABT7L712</accession>
<reference evidence="4 5" key="1">
    <citation type="submission" date="2023-06" db="EMBL/GenBank/DDBJ databases">
        <title>Aquibacillus rhizosphaerae LR5S19.</title>
        <authorList>
            <person name="Sun J.-Q."/>
        </authorList>
    </citation>
    <scope>NUCLEOTIDE SEQUENCE [LARGE SCALE GENOMIC DNA]</scope>
    <source>
        <strain evidence="4 5">LR5S19</strain>
    </source>
</reference>
<dbReference type="EMBL" id="JASTZU010000042">
    <property type="protein sequence ID" value="MDL4841650.1"/>
    <property type="molecule type" value="Genomic_DNA"/>
</dbReference>
<protein>
    <submittedName>
        <fullName evidence="4">IscS subfamily cysteine desulfurase</fullName>
    </submittedName>
</protein>
<gene>
    <name evidence="4" type="ORF">QQS35_14510</name>
</gene>
<name>A0ABT7L712_9BACI</name>
<keyword evidence="5" id="KW-1185">Reference proteome</keyword>
<dbReference type="SUPFAM" id="SSF53383">
    <property type="entry name" value="PLP-dependent transferases"/>
    <property type="match status" value="1"/>
</dbReference>
<dbReference type="Gene3D" id="3.90.1150.10">
    <property type="entry name" value="Aspartate Aminotransferase, domain 1"/>
    <property type="match status" value="1"/>
</dbReference>
<evidence type="ECO:0000256" key="1">
    <source>
        <dbReference type="ARBA" id="ARBA00001933"/>
    </source>
</evidence>
<organism evidence="4 5">
    <name type="scientific">Aquibacillus rhizosphaerae</name>
    <dbReference type="NCBI Taxonomy" id="3051431"/>
    <lineage>
        <taxon>Bacteria</taxon>
        <taxon>Bacillati</taxon>
        <taxon>Bacillota</taxon>
        <taxon>Bacilli</taxon>
        <taxon>Bacillales</taxon>
        <taxon>Bacillaceae</taxon>
        <taxon>Aquibacillus</taxon>
    </lineage>
</organism>
<dbReference type="PIRSF" id="PIRSF005572">
    <property type="entry name" value="NifS"/>
    <property type="match status" value="1"/>
</dbReference>
<keyword evidence="2" id="KW-0663">Pyridoxal phosphate</keyword>